<protein>
    <recommendedName>
        <fullName evidence="3">Peptidase S9A N-terminal domain-containing protein</fullName>
    </recommendedName>
</protein>
<dbReference type="SUPFAM" id="SSF50993">
    <property type="entry name" value="Peptidase/esterase 'gauge' domain"/>
    <property type="match status" value="1"/>
</dbReference>
<proteinExistence type="predicted"/>
<evidence type="ECO:0000313" key="1">
    <source>
        <dbReference type="EMBL" id="MBD3869987.1"/>
    </source>
</evidence>
<evidence type="ECO:0000313" key="2">
    <source>
        <dbReference type="Proteomes" id="UP000598633"/>
    </source>
</evidence>
<dbReference type="AlphaFoldDB" id="A0A8J7CE92"/>
<dbReference type="EMBL" id="JACXWA010000016">
    <property type="protein sequence ID" value="MBD3869987.1"/>
    <property type="molecule type" value="Genomic_DNA"/>
</dbReference>
<evidence type="ECO:0008006" key="3">
    <source>
        <dbReference type="Google" id="ProtNLM"/>
    </source>
</evidence>
<reference evidence="1 2" key="1">
    <citation type="submission" date="2020-08" db="EMBL/GenBank/DDBJ databases">
        <title>Acidobacteriota in marine sediments use diverse sulfur dissimilation pathways.</title>
        <authorList>
            <person name="Wasmund K."/>
        </authorList>
    </citation>
    <scope>NUCLEOTIDE SEQUENCE [LARGE SCALE GENOMIC DNA]</scope>
    <source>
        <strain evidence="1">MAG AM3-A</strain>
    </source>
</reference>
<accession>A0A8J7CE92</accession>
<dbReference type="Proteomes" id="UP000598633">
    <property type="component" value="Unassembled WGS sequence"/>
</dbReference>
<feature type="non-terminal residue" evidence="1">
    <location>
        <position position="47"/>
    </location>
</feature>
<comment type="caution">
    <text evidence="1">The sequence shown here is derived from an EMBL/GenBank/DDBJ whole genome shotgun (WGS) entry which is preliminary data.</text>
</comment>
<gene>
    <name evidence="1" type="ORF">IFJ97_01340</name>
</gene>
<organism evidence="1 2">
    <name type="scientific">Candidatus Sulfomarinibacter kjeldsenii</name>
    <dbReference type="NCBI Taxonomy" id="2885994"/>
    <lineage>
        <taxon>Bacteria</taxon>
        <taxon>Pseudomonadati</taxon>
        <taxon>Acidobacteriota</taxon>
        <taxon>Thermoanaerobaculia</taxon>
        <taxon>Thermoanaerobaculales</taxon>
        <taxon>Candidatus Sulfomarinibacteraceae</taxon>
        <taxon>Candidatus Sulfomarinibacter</taxon>
    </lineage>
</organism>
<name>A0A8J7CE92_9BACT</name>
<sequence length="47" mass="5311">MRHSFGIAILITLFAATICVAADEDPYLWLEEVESEKALAWAKERSD</sequence>